<dbReference type="InterPro" id="IPR016181">
    <property type="entry name" value="Acyl_CoA_acyltransferase"/>
</dbReference>
<dbReference type="InterPro" id="IPR017813">
    <property type="entry name" value="Mycothiol_AcTrfase"/>
</dbReference>
<evidence type="ECO:0000313" key="6">
    <source>
        <dbReference type="EMBL" id="WOC12884.1"/>
    </source>
</evidence>
<organism evidence="6">
    <name type="scientific">Gordonia sp. MP11Mi</name>
    <dbReference type="NCBI Taxonomy" id="3022769"/>
    <lineage>
        <taxon>Bacteria</taxon>
        <taxon>Bacillati</taxon>
        <taxon>Actinomycetota</taxon>
        <taxon>Actinomycetes</taxon>
        <taxon>Mycobacteriales</taxon>
        <taxon>Gordoniaceae</taxon>
        <taxon>Gordonia</taxon>
    </lineage>
</organism>
<feature type="binding site" evidence="4">
    <location>
        <position position="266"/>
    </location>
    <ligand>
        <name>1D-myo-inositol 2-(L-cysteinylamino)-2-deoxy-alpha-D-glucopyranoside</name>
        <dbReference type="ChEBI" id="CHEBI:58887"/>
    </ligand>
</feature>
<sequence>MSNSFPIRIVRGALTAADVDRALAALDAAEAVDGVDALSEQHRLAVRNGGALHVVTEHGYGNVLEPRDGEAPMAEAVVHPDHRGRGEGRVLVGAVLDAAAELGERPQVWAHGDLSAAQHVADALGLDRHRELLQLRRPLAEPLPELPHRDDVVVRTYRPGDDDEILRVNNAAFDWHPEQGGWTPHDVDERTGSSWFDPEGVFLAFDAADQDALLGFHWTKVDKPGLGEVYVVGVDPAAQGRGLGNLLTLAGLHYLAGRGLADVELYVEGDNTAALHTYDRLGFTRYRADITYRRA</sequence>
<reference evidence="6" key="1">
    <citation type="submission" date="2023-06" db="EMBL/GenBank/DDBJ databases">
        <title>Gordonia sp. nov. and Pseudochrobactrum sp. nov., two species isolated from the burying beetle Nicrophorus vespilloides.</title>
        <authorList>
            <person name="Poehlein A."/>
            <person name="Guzman J."/>
            <person name="Daniel R."/>
            <person name="Vilcinskas A."/>
        </authorList>
    </citation>
    <scope>NUCLEOTIDE SEQUENCE</scope>
    <source>
        <strain evidence="6">MP11Mi</strain>
    </source>
</reference>
<feature type="binding site" evidence="4">
    <location>
        <position position="220"/>
    </location>
    <ligand>
        <name>1D-myo-inositol 2-(L-cysteinylamino)-2-deoxy-alpha-D-glucopyranoside</name>
        <dbReference type="ChEBI" id="CHEBI:58887"/>
    </ligand>
</feature>
<dbReference type="GO" id="GO:0035447">
    <property type="term" value="F:mycothiol synthase activity"/>
    <property type="evidence" value="ECO:0007669"/>
    <property type="project" value="UniProtKB-UniRule"/>
</dbReference>
<feature type="domain" description="N-acetyltransferase" evidence="5">
    <location>
        <begin position="152"/>
        <end position="295"/>
    </location>
</feature>
<dbReference type="PANTHER" id="PTHR43072">
    <property type="entry name" value="N-ACETYLTRANSFERASE"/>
    <property type="match status" value="1"/>
</dbReference>
<comment type="function">
    <text evidence="4">Catalyzes the transfer of acetyl from acetyl-CoA to desacetylmycothiol (Cys-GlcN-Ins) to form mycothiol.</text>
</comment>
<feature type="binding site" evidence="4">
    <location>
        <begin position="271"/>
        <end position="276"/>
    </location>
    <ligand>
        <name>acetyl-CoA</name>
        <dbReference type="ChEBI" id="CHEBI:57288"/>
        <label>2</label>
    </ligand>
</feature>
<feature type="binding site" evidence="4">
    <location>
        <begin position="76"/>
        <end position="78"/>
    </location>
    <ligand>
        <name>acetyl-CoA</name>
        <dbReference type="ChEBI" id="CHEBI:57288"/>
        <label>1</label>
    </ligand>
</feature>
<dbReference type="GO" id="GO:0010125">
    <property type="term" value="P:mycothiol biosynthetic process"/>
    <property type="evidence" value="ECO:0007669"/>
    <property type="project" value="UniProtKB-UniRule"/>
</dbReference>
<comment type="subunit">
    <text evidence="4">Monomer.</text>
</comment>
<keyword evidence="1 4" id="KW-0808">Transferase</keyword>
<evidence type="ECO:0000256" key="4">
    <source>
        <dbReference type="HAMAP-Rule" id="MF_01698"/>
    </source>
</evidence>
<name>A0AA97CUZ3_9ACTN</name>
<dbReference type="NCBIfam" id="TIGR03448">
    <property type="entry name" value="mycothiol_MshD"/>
    <property type="match status" value="1"/>
</dbReference>
<evidence type="ECO:0000259" key="5">
    <source>
        <dbReference type="PROSITE" id="PS51186"/>
    </source>
</evidence>
<dbReference type="PROSITE" id="PS51186">
    <property type="entry name" value="GNAT"/>
    <property type="match status" value="2"/>
</dbReference>
<dbReference type="PIRSF" id="PIRSF021524">
    <property type="entry name" value="MSH_acetyltransferase"/>
    <property type="match status" value="1"/>
</dbReference>
<dbReference type="EC" id="2.3.1.189" evidence="4"/>
<feature type="domain" description="N-acetyltransferase" evidence="5">
    <location>
        <begin position="9"/>
        <end position="144"/>
    </location>
</feature>
<dbReference type="HAMAP" id="MF_01698">
    <property type="entry name" value="MshD"/>
    <property type="match status" value="1"/>
</dbReference>
<comment type="caution">
    <text evidence="4">Lacks conserved residue(s) required for the propagation of feature annotation.</text>
</comment>
<feature type="binding site" evidence="4">
    <location>
        <position position="40"/>
    </location>
    <ligand>
        <name>1D-myo-inositol 2-(L-cysteinylamino)-2-deoxy-alpha-D-glucopyranoside</name>
        <dbReference type="ChEBI" id="CHEBI:58887"/>
    </ligand>
</feature>
<dbReference type="InterPro" id="IPR000182">
    <property type="entry name" value="GNAT_dom"/>
</dbReference>
<feature type="binding site" evidence="4">
    <location>
        <position position="228"/>
    </location>
    <ligand>
        <name>1D-myo-inositol 2-(L-cysteinylamino)-2-deoxy-alpha-D-glucopyranoside</name>
        <dbReference type="ChEBI" id="CHEBI:58887"/>
    </ligand>
</feature>
<evidence type="ECO:0000256" key="2">
    <source>
        <dbReference type="ARBA" id="ARBA00022737"/>
    </source>
</evidence>
<feature type="binding site" evidence="4">
    <location>
        <begin position="232"/>
        <end position="234"/>
    </location>
    <ligand>
        <name>acetyl-CoA</name>
        <dbReference type="ChEBI" id="CHEBI:57288"/>
        <label>2</label>
    </ligand>
</feature>
<dbReference type="EMBL" id="CP128986">
    <property type="protein sequence ID" value="WOC12884.1"/>
    <property type="molecule type" value="Genomic_DNA"/>
</dbReference>
<evidence type="ECO:0000256" key="3">
    <source>
        <dbReference type="ARBA" id="ARBA00023315"/>
    </source>
</evidence>
<dbReference type="CDD" id="cd04301">
    <property type="entry name" value="NAT_SF"/>
    <property type="match status" value="2"/>
</dbReference>
<keyword evidence="2 4" id="KW-0677">Repeat</keyword>
<dbReference type="AlphaFoldDB" id="A0AA97CUZ3"/>
<dbReference type="Gene3D" id="3.40.630.30">
    <property type="match status" value="1"/>
</dbReference>
<dbReference type="Pfam" id="PF00583">
    <property type="entry name" value="Acetyltransf_1"/>
    <property type="match status" value="2"/>
</dbReference>
<gene>
    <name evidence="6" type="primary">mshD_1</name>
    <name evidence="4" type="synonym">mshD</name>
    <name evidence="6" type="ORF">MP11Mi_19760</name>
</gene>
<comment type="catalytic activity">
    <reaction evidence="4">
        <text>1D-myo-inositol 2-(L-cysteinylamino)-2-deoxy-alpha-D-glucopyranoside + acetyl-CoA = mycothiol + CoA + H(+)</text>
        <dbReference type="Rhea" id="RHEA:26172"/>
        <dbReference type="ChEBI" id="CHEBI:15378"/>
        <dbReference type="ChEBI" id="CHEBI:16768"/>
        <dbReference type="ChEBI" id="CHEBI:57287"/>
        <dbReference type="ChEBI" id="CHEBI:57288"/>
        <dbReference type="ChEBI" id="CHEBI:58887"/>
        <dbReference type="EC" id="2.3.1.189"/>
    </reaction>
</comment>
<evidence type="ECO:0000256" key="1">
    <source>
        <dbReference type="ARBA" id="ARBA00022679"/>
    </source>
</evidence>
<comment type="similarity">
    <text evidence="4">Belongs to the acetyltransferase family. MshD subfamily.</text>
</comment>
<feature type="binding site" evidence="4">
    <location>
        <position position="178"/>
    </location>
    <ligand>
        <name>1D-myo-inositol 2-(L-cysteinylamino)-2-deoxy-alpha-D-glucopyranoside</name>
        <dbReference type="ChEBI" id="CHEBI:58887"/>
    </ligand>
</feature>
<keyword evidence="3 4" id="KW-0012">Acyltransferase</keyword>
<proteinExistence type="inferred from homology"/>
<protein>
    <recommendedName>
        <fullName evidence="4">Mycothiol acetyltransferase</fullName>
        <shortName evidence="4">MSH acetyltransferase</shortName>
        <ecNumber evidence="4">2.3.1.189</ecNumber>
    </recommendedName>
    <alternativeName>
        <fullName evidence="4">Mycothiol synthase</fullName>
    </alternativeName>
</protein>
<dbReference type="SUPFAM" id="SSF55729">
    <property type="entry name" value="Acyl-CoA N-acyltransferases (Nat)"/>
    <property type="match status" value="1"/>
</dbReference>
<accession>A0AA97CUZ3</accession>
<dbReference type="RefSeq" id="WP_420038748.1">
    <property type="nucleotide sequence ID" value="NZ_CP128986.1"/>
</dbReference>